<dbReference type="Proteomes" id="UP001501598">
    <property type="component" value="Unassembled WGS sequence"/>
</dbReference>
<dbReference type="SUPFAM" id="SSF49899">
    <property type="entry name" value="Concanavalin A-like lectins/glucanases"/>
    <property type="match status" value="1"/>
</dbReference>
<feature type="region of interest" description="Disordered" evidence="1">
    <location>
        <begin position="44"/>
        <end position="66"/>
    </location>
</feature>
<dbReference type="EMBL" id="BAABGT010000060">
    <property type="protein sequence ID" value="GAA4550645.1"/>
    <property type="molecule type" value="Genomic_DNA"/>
</dbReference>
<sequence length="773" mass="84755">MSRLFIRGYCDRPNVAPGETVSFFVATDRPADYTAELVRLVCRPEGSTDGQSRHTDGTHADRIDTERVDLDLGAPRRGFPQRTQVGGYVEVPDPDAALAGVQGGFTLHAFIWSTTPQKRQSVLSRWDESARAGWALTIDDGFLTLTVSGPDGQSASVRSDRRLFPEVFYSVVAGLDTATGELFVEQRVRLNRTNSRLGHVVPLDSDTTVDVRTEVRPLPAAAPVVIAGLTAEVVDGRAWVSDTFNGKIDSPKVLVGGLSEDARTALHDGRAPVGDALLAQWDFSREITAHGIASDDVTDVSGNGRDGRCVNQPDRAMTGWNWDGFEENYRHAPEQYGAIWFHDDSLDDCRWTDPIEVQIPQATRSGAYALVVRSGDHEDQIPFFVVAPRGATSAKVAVLLPTFSYLAYGNSQDMQSVPSGQAIMGVFTSLEDRDLELTENPGPYGLSTYDYHADGRGVQYSSWRRPLLSMRPRYRHEFGSVWQFPADLQLLGWLEASGIDYDVITDHDLHAGGLPLLQGYKVVLTGTHPEYYSSPMMDAWEDYLATGGRGMYLAGDGFYWVASRHPHKPWMIEVRKGETGAQAWRARPGEYHHEFSPERGGLWRMRARAPQKTWGTGFGSYGLDVSAGYVQLPDARDPRVDWIFDGVEEDEVIGDFGLVNGGAAGLELDVFDLTLGTPPHALLLASSQGHSVNAVLVPEEHYFTHAGMNGVEHPGVRADLVFFTTRAGGAVFSASSMTWCGSLLSDGGDNNVSRITGNVLRRFMADAPIDEIV</sequence>
<gene>
    <name evidence="3" type="ORF">GCM10023175_41070</name>
</gene>
<dbReference type="InterPro" id="IPR046540">
    <property type="entry name" value="DMFA2_C"/>
</dbReference>
<evidence type="ECO:0000256" key="1">
    <source>
        <dbReference type="SAM" id="MobiDB-lite"/>
    </source>
</evidence>
<organism evidence="3 4">
    <name type="scientific">Pseudonocardia xishanensis</name>
    <dbReference type="NCBI Taxonomy" id="630995"/>
    <lineage>
        <taxon>Bacteria</taxon>
        <taxon>Bacillati</taxon>
        <taxon>Actinomycetota</taxon>
        <taxon>Actinomycetes</taxon>
        <taxon>Pseudonocardiales</taxon>
        <taxon>Pseudonocardiaceae</taxon>
        <taxon>Pseudonocardia</taxon>
    </lineage>
</organism>
<evidence type="ECO:0000313" key="4">
    <source>
        <dbReference type="Proteomes" id="UP001501598"/>
    </source>
</evidence>
<accession>A0ABP8RV55</accession>
<comment type="caution">
    <text evidence="3">The sequence shown here is derived from an EMBL/GenBank/DDBJ whole genome shotgun (WGS) entry which is preliminary data.</text>
</comment>
<feature type="domain" description="N,N-dimethylformamidase beta subunit-like C-terminal" evidence="2">
    <location>
        <begin position="315"/>
        <end position="744"/>
    </location>
</feature>
<dbReference type="InterPro" id="IPR013320">
    <property type="entry name" value="ConA-like_dom_sf"/>
</dbReference>
<dbReference type="Pfam" id="PF20254">
    <property type="entry name" value="DMFA2_C"/>
    <property type="match status" value="1"/>
</dbReference>
<protein>
    <submittedName>
        <fullName evidence="3">Large subunit of N,N-dimethylformamidase</fullName>
    </submittedName>
</protein>
<evidence type="ECO:0000259" key="2">
    <source>
        <dbReference type="Pfam" id="PF20254"/>
    </source>
</evidence>
<reference evidence="4" key="1">
    <citation type="journal article" date="2019" name="Int. J. Syst. Evol. Microbiol.">
        <title>The Global Catalogue of Microorganisms (GCM) 10K type strain sequencing project: providing services to taxonomists for standard genome sequencing and annotation.</title>
        <authorList>
            <consortium name="The Broad Institute Genomics Platform"/>
            <consortium name="The Broad Institute Genome Sequencing Center for Infectious Disease"/>
            <person name="Wu L."/>
            <person name="Ma J."/>
        </authorList>
    </citation>
    <scope>NUCLEOTIDE SEQUENCE [LARGE SCALE GENOMIC DNA]</scope>
    <source>
        <strain evidence="4">JCM 17906</strain>
    </source>
</reference>
<keyword evidence="4" id="KW-1185">Reference proteome</keyword>
<feature type="compositionally biased region" description="Basic and acidic residues" evidence="1">
    <location>
        <begin position="51"/>
        <end position="66"/>
    </location>
</feature>
<name>A0ABP8RV55_9PSEU</name>
<proteinExistence type="predicted"/>
<evidence type="ECO:0000313" key="3">
    <source>
        <dbReference type="EMBL" id="GAA4550645.1"/>
    </source>
</evidence>